<dbReference type="STRING" id="574376.BAMA_14860"/>
<dbReference type="PANTHER" id="PTHR33164">
    <property type="entry name" value="TRANSCRIPTIONAL REGULATOR, MARR FAMILY"/>
    <property type="match status" value="1"/>
</dbReference>
<dbReference type="OrthoDB" id="2376601at2"/>
<accession>A0A073K293</accession>
<dbReference type="GO" id="GO:0006950">
    <property type="term" value="P:response to stress"/>
    <property type="evidence" value="ECO:0007669"/>
    <property type="project" value="TreeGrafter"/>
</dbReference>
<dbReference type="eggNOG" id="COG1846">
    <property type="taxonomic scope" value="Bacteria"/>
</dbReference>
<dbReference type="Pfam" id="PF01047">
    <property type="entry name" value="MarR"/>
    <property type="match status" value="1"/>
</dbReference>
<evidence type="ECO:0000313" key="3">
    <source>
        <dbReference type="EMBL" id="KEK20686.1"/>
    </source>
</evidence>
<dbReference type="Gene3D" id="1.10.10.10">
    <property type="entry name" value="Winged helix-like DNA-binding domain superfamily/Winged helix DNA-binding domain"/>
    <property type="match status" value="1"/>
</dbReference>
<dbReference type="GO" id="GO:0003677">
    <property type="term" value="F:DNA binding"/>
    <property type="evidence" value="ECO:0007669"/>
    <property type="project" value="UniProtKB-KW"/>
</dbReference>
<dbReference type="AlphaFoldDB" id="A0A073K293"/>
<dbReference type="InterPro" id="IPR011991">
    <property type="entry name" value="ArsR-like_HTH"/>
</dbReference>
<keyword evidence="4" id="KW-1185">Reference proteome</keyword>
<dbReference type="SUPFAM" id="SSF46785">
    <property type="entry name" value="Winged helix' DNA-binding domain"/>
    <property type="match status" value="1"/>
</dbReference>
<protein>
    <submittedName>
        <fullName evidence="3">MarR family transcriptional regulator</fullName>
    </submittedName>
</protein>
<dbReference type="EMBL" id="JOTN01000003">
    <property type="protein sequence ID" value="KEK20686.1"/>
    <property type="molecule type" value="Genomic_DNA"/>
</dbReference>
<evidence type="ECO:0000313" key="4">
    <source>
        <dbReference type="Proteomes" id="UP000027822"/>
    </source>
</evidence>
<gene>
    <name evidence="3" type="ORF">BAMA_14860</name>
</gene>
<dbReference type="GO" id="GO:0003700">
    <property type="term" value="F:DNA-binding transcription factor activity"/>
    <property type="evidence" value="ECO:0007669"/>
    <property type="project" value="InterPro"/>
</dbReference>
<dbReference type="PANTHER" id="PTHR33164:SF89">
    <property type="entry name" value="MARR FAMILY REGULATORY PROTEIN"/>
    <property type="match status" value="1"/>
</dbReference>
<sequence length="136" mass="15813">MKQLNKHWEIIYYHLRYEYETNLSHQSIRILQMIARENGLTIGQIAEALRLSPNTASEHVKRLIQKKLIMKERSKQDERIVVVTLTTAGLEVLTKHTLLDAEKLATLQSCFSEEEQQLISSAFELLAKEAKHVFPR</sequence>
<dbReference type="PROSITE" id="PS50995">
    <property type="entry name" value="HTH_MARR_2"/>
    <property type="match status" value="1"/>
</dbReference>
<keyword evidence="1" id="KW-0238">DNA-binding</keyword>
<name>A0A073K293_9BACI</name>
<dbReference type="InterPro" id="IPR000835">
    <property type="entry name" value="HTH_MarR-typ"/>
</dbReference>
<reference evidence="3 4" key="1">
    <citation type="submission" date="2014-06" db="EMBL/GenBank/DDBJ databases">
        <title>Draft genome sequence of Bacillus manliponensis JCM 15802 (MCCC 1A00708).</title>
        <authorList>
            <person name="Lai Q."/>
            <person name="Liu Y."/>
            <person name="Shao Z."/>
        </authorList>
    </citation>
    <scope>NUCLEOTIDE SEQUENCE [LARGE SCALE GENOMIC DNA]</scope>
    <source>
        <strain evidence="3 4">JCM 15802</strain>
    </source>
</reference>
<feature type="domain" description="HTH marR-type" evidence="2">
    <location>
        <begin position="1"/>
        <end position="128"/>
    </location>
</feature>
<evidence type="ECO:0000256" key="1">
    <source>
        <dbReference type="ARBA" id="ARBA00023125"/>
    </source>
</evidence>
<dbReference type="InterPro" id="IPR039422">
    <property type="entry name" value="MarR/SlyA-like"/>
</dbReference>
<organism evidence="3 4">
    <name type="scientific">Bacillus manliponensis</name>
    <dbReference type="NCBI Taxonomy" id="574376"/>
    <lineage>
        <taxon>Bacteria</taxon>
        <taxon>Bacillati</taxon>
        <taxon>Bacillota</taxon>
        <taxon>Bacilli</taxon>
        <taxon>Bacillales</taxon>
        <taxon>Bacillaceae</taxon>
        <taxon>Bacillus</taxon>
        <taxon>Bacillus cereus group</taxon>
    </lineage>
</organism>
<dbReference type="CDD" id="cd00090">
    <property type="entry name" value="HTH_ARSR"/>
    <property type="match status" value="1"/>
</dbReference>
<dbReference type="SMART" id="SM00347">
    <property type="entry name" value="HTH_MARR"/>
    <property type="match status" value="1"/>
</dbReference>
<proteinExistence type="predicted"/>
<dbReference type="InterPro" id="IPR036388">
    <property type="entry name" value="WH-like_DNA-bd_sf"/>
</dbReference>
<comment type="caution">
    <text evidence="3">The sequence shown here is derived from an EMBL/GenBank/DDBJ whole genome shotgun (WGS) entry which is preliminary data.</text>
</comment>
<dbReference type="RefSeq" id="WP_034636994.1">
    <property type="nucleotide sequence ID" value="NZ_CBCSJC010000020.1"/>
</dbReference>
<dbReference type="InterPro" id="IPR036390">
    <property type="entry name" value="WH_DNA-bd_sf"/>
</dbReference>
<dbReference type="Proteomes" id="UP000027822">
    <property type="component" value="Unassembled WGS sequence"/>
</dbReference>
<evidence type="ECO:0000259" key="2">
    <source>
        <dbReference type="PROSITE" id="PS50995"/>
    </source>
</evidence>